<feature type="chain" id="PRO_5043853799" evidence="1">
    <location>
        <begin position="33"/>
        <end position="156"/>
    </location>
</feature>
<dbReference type="AlphaFoldDB" id="A0AAV4Y3Z5"/>
<accession>A0AAV4Y3Z5</accession>
<dbReference type="EMBL" id="BPLR01001261">
    <property type="protein sequence ID" value="GIZ01151.1"/>
    <property type="molecule type" value="Genomic_DNA"/>
</dbReference>
<gene>
    <name evidence="2" type="ORF">CEXT_179311</name>
</gene>
<evidence type="ECO:0000313" key="3">
    <source>
        <dbReference type="Proteomes" id="UP001054945"/>
    </source>
</evidence>
<keyword evidence="1" id="KW-0732">Signal</keyword>
<protein>
    <submittedName>
        <fullName evidence="2">Uncharacterized protein</fullName>
    </submittedName>
</protein>
<keyword evidence="3" id="KW-1185">Reference proteome</keyword>
<dbReference type="Proteomes" id="UP001054945">
    <property type="component" value="Unassembled WGS sequence"/>
</dbReference>
<name>A0AAV4Y3Z5_CAEEX</name>
<sequence>MGCRRIQIMKSRSHLILVLAGILRLLSNKSNQQDVEKRSTQTNIRNITDKTVKLAFRNQRLPSSMELLLNPFQLSKINQCTSFYFRRDDKVTVLHKFSAFFAENAIYIIAIKIIAVLSNSHEKMKEIENTTSQKAFQSLKLQNGFPAKRQVGFLHS</sequence>
<proteinExistence type="predicted"/>
<evidence type="ECO:0000313" key="2">
    <source>
        <dbReference type="EMBL" id="GIZ01151.1"/>
    </source>
</evidence>
<comment type="caution">
    <text evidence="2">The sequence shown here is derived from an EMBL/GenBank/DDBJ whole genome shotgun (WGS) entry which is preliminary data.</text>
</comment>
<evidence type="ECO:0000256" key="1">
    <source>
        <dbReference type="SAM" id="SignalP"/>
    </source>
</evidence>
<reference evidence="2 3" key="1">
    <citation type="submission" date="2021-06" db="EMBL/GenBank/DDBJ databases">
        <title>Caerostris extrusa draft genome.</title>
        <authorList>
            <person name="Kono N."/>
            <person name="Arakawa K."/>
        </authorList>
    </citation>
    <scope>NUCLEOTIDE SEQUENCE [LARGE SCALE GENOMIC DNA]</scope>
</reference>
<organism evidence="2 3">
    <name type="scientific">Caerostris extrusa</name>
    <name type="common">Bark spider</name>
    <name type="synonym">Caerostris bankana</name>
    <dbReference type="NCBI Taxonomy" id="172846"/>
    <lineage>
        <taxon>Eukaryota</taxon>
        <taxon>Metazoa</taxon>
        <taxon>Ecdysozoa</taxon>
        <taxon>Arthropoda</taxon>
        <taxon>Chelicerata</taxon>
        <taxon>Arachnida</taxon>
        <taxon>Araneae</taxon>
        <taxon>Araneomorphae</taxon>
        <taxon>Entelegynae</taxon>
        <taxon>Araneoidea</taxon>
        <taxon>Araneidae</taxon>
        <taxon>Caerostris</taxon>
    </lineage>
</organism>
<feature type="signal peptide" evidence="1">
    <location>
        <begin position="1"/>
        <end position="32"/>
    </location>
</feature>